<organism evidence="2 3">
    <name type="scientific">Kineococcus glutinatus</name>
    <dbReference type="NCBI Taxonomy" id="1070872"/>
    <lineage>
        <taxon>Bacteria</taxon>
        <taxon>Bacillati</taxon>
        <taxon>Actinomycetota</taxon>
        <taxon>Actinomycetes</taxon>
        <taxon>Kineosporiales</taxon>
        <taxon>Kineosporiaceae</taxon>
        <taxon>Kineococcus</taxon>
    </lineage>
</organism>
<dbReference type="Proteomes" id="UP001501195">
    <property type="component" value="Unassembled WGS sequence"/>
</dbReference>
<evidence type="ECO:0000256" key="1">
    <source>
        <dbReference type="ARBA" id="ARBA00008645"/>
    </source>
</evidence>
<dbReference type="InterPro" id="IPR050261">
    <property type="entry name" value="FrsA_esterase"/>
</dbReference>
<evidence type="ECO:0000313" key="3">
    <source>
        <dbReference type="Proteomes" id="UP001501195"/>
    </source>
</evidence>
<evidence type="ECO:0008006" key="4">
    <source>
        <dbReference type="Google" id="ProtNLM"/>
    </source>
</evidence>
<protein>
    <recommendedName>
        <fullName evidence="4">Acetyl xylan esterase AXE1</fullName>
    </recommendedName>
</protein>
<dbReference type="SUPFAM" id="SSF53474">
    <property type="entry name" value="alpha/beta-Hydrolases"/>
    <property type="match status" value="1"/>
</dbReference>
<keyword evidence="3" id="KW-1185">Reference proteome</keyword>
<sequence length="378" mass="39446">MSVLPAPVRPSAIAGHDDWPDFVARTPPHAPAAGPRARIAAALGVAAPVLPAVTEGAGAVRDGVRTTELSWQTGFGPRTRAWLLEPARRTGSGALPGVLGLHCHGGVKSVGAEQLVDLGPASSGAALDLRHGCYGGRAPAAELARRGAVVLCHDAFAWGSRGFDLADPVPRVADAVAAAEARWRQEGVEPTAAQRYDAAAGAHENVVATCADLLGTTFAGTVLHDDLVALEVLAQLPGVDPGRLGAFGFSGGGVRAALLAALDERLRAVVVTCMMTTYAALVPGHVDRHSRLLSEQALRRTCEWPDVLRAAEGTAVLVQYGRHDELFPAEGMLAADERLRTTIGQRYTGSWFDGPHRFGPAEQDEAFGFLLRQAGAAA</sequence>
<reference evidence="3" key="1">
    <citation type="journal article" date="2019" name="Int. J. Syst. Evol. Microbiol.">
        <title>The Global Catalogue of Microorganisms (GCM) 10K type strain sequencing project: providing services to taxonomists for standard genome sequencing and annotation.</title>
        <authorList>
            <consortium name="The Broad Institute Genomics Platform"/>
            <consortium name="The Broad Institute Genome Sequencing Center for Infectious Disease"/>
            <person name="Wu L."/>
            <person name="Ma J."/>
        </authorList>
    </citation>
    <scope>NUCLEOTIDE SEQUENCE [LARGE SCALE GENOMIC DNA]</scope>
    <source>
        <strain evidence="3">JCM 18126</strain>
    </source>
</reference>
<name>A0ABP9I185_9ACTN</name>
<dbReference type="Gene3D" id="3.40.50.1820">
    <property type="entry name" value="alpha/beta hydrolase"/>
    <property type="match status" value="1"/>
</dbReference>
<comment type="caution">
    <text evidence="2">The sequence shown here is derived from an EMBL/GenBank/DDBJ whole genome shotgun (WGS) entry which is preliminary data.</text>
</comment>
<dbReference type="PANTHER" id="PTHR22946">
    <property type="entry name" value="DIENELACTONE HYDROLASE DOMAIN-CONTAINING PROTEIN-RELATED"/>
    <property type="match status" value="1"/>
</dbReference>
<proteinExistence type="inferred from homology"/>
<dbReference type="InterPro" id="IPR029058">
    <property type="entry name" value="AB_hydrolase_fold"/>
</dbReference>
<dbReference type="PANTHER" id="PTHR22946:SF8">
    <property type="entry name" value="ACETYL XYLAN ESTERASE DOMAIN-CONTAINING PROTEIN"/>
    <property type="match status" value="1"/>
</dbReference>
<dbReference type="EMBL" id="BAABIL010000372">
    <property type="protein sequence ID" value="GAA4984091.1"/>
    <property type="molecule type" value="Genomic_DNA"/>
</dbReference>
<evidence type="ECO:0000313" key="2">
    <source>
        <dbReference type="EMBL" id="GAA4984091.1"/>
    </source>
</evidence>
<comment type="similarity">
    <text evidence="1">Belongs to the AB hydrolase superfamily.</text>
</comment>
<dbReference type="RefSeq" id="WP_345712825.1">
    <property type="nucleotide sequence ID" value="NZ_BAABIL010000372.1"/>
</dbReference>
<accession>A0ABP9I185</accession>
<gene>
    <name evidence="2" type="ORF">GCM10023225_24090</name>
</gene>